<proteinExistence type="predicted"/>
<dbReference type="Proteomes" id="UP001501371">
    <property type="component" value="Unassembled WGS sequence"/>
</dbReference>
<reference evidence="2" key="1">
    <citation type="journal article" date="2019" name="Int. J. Syst. Evol. Microbiol.">
        <title>The Global Catalogue of Microorganisms (GCM) 10K type strain sequencing project: providing services to taxonomists for standard genome sequencing and annotation.</title>
        <authorList>
            <consortium name="The Broad Institute Genomics Platform"/>
            <consortium name="The Broad Institute Genome Sequencing Center for Infectious Disease"/>
            <person name="Wu L."/>
            <person name="Ma J."/>
        </authorList>
    </citation>
    <scope>NUCLEOTIDE SEQUENCE [LARGE SCALE GENOMIC DNA]</scope>
    <source>
        <strain evidence="2">JCM 12696</strain>
    </source>
</reference>
<evidence type="ECO:0000313" key="2">
    <source>
        <dbReference type="Proteomes" id="UP001501371"/>
    </source>
</evidence>
<evidence type="ECO:0008006" key="3">
    <source>
        <dbReference type="Google" id="ProtNLM"/>
    </source>
</evidence>
<evidence type="ECO:0000313" key="1">
    <source>
        <dbReference type="EMBL" id="GAA1196125.1"/>
    </source>
</evidence>
<name>A0ABP4FT30_9ACTN</name>
<comment type="caution">
    <text evidence="1">The sequence shown here is derived from an EMBL/GenBank/DDBJ whole genome shotgun (WGS) entry which is preliminary data.</text>
</comment>
<dbReference type="EMBL" id="BAAAKV010000081">
    <property type="protein sequence ID" value="GAA1196125.1"/>
    <property type="molecule type" value="Genomic_DNA"/>
</dbReference>
<sequence length="155" mass="17261">MEAIWTSVVAVGGTLMGAVMTHVFQRLAAGRGERFARSEALRQERMATYSSFAAAVEDYRHGQSGRWYSMREDPAGAAFVAARDEAHRLRTATRQVLYRVKLLTDDRDVVLAAERAYACTRDVSTAQDQAERDTLDSRAREAIDAFVSRASSLVR</sequence>
<accession>A0ABP4FT30</accession>
<dbReference type="RefSeq" id="WP_344283811.1">
    <property type="nucleotide sequence ID" value="NZ_BAAAKV010000081.1"/>
</dbReference>
<protein>
    <recommendedName>
        <fullName evidence="3">Secreted protein</fullName>
    </recommendedName>
</protein>
<organism evidence="1 2">
    <name type="scientific">Streptomyces hebeiensis</name>
    <dbReference type="NCBI Taxonomy" id="229486"/>
    <lineage>
        <taxon>Bacteria</taxon>
        <taxon>Bacillati</taxon>
        <taxon>Actinomycetota</taxon>
        <taxon>Actinomycetes</taxon>
        <taxon>Kitasatosporales</taxon>
        <taxon>Streptomycetaceae</taxon>
        <taxon>Streptomyces</taxon>
    </lineage>
</organism>
<gene>
    <name evidence="1" type="ORF">GCM10009654_61360</name>
</gene>
<keyword evidence="2" id="KW-1185">Reference proteome</keyword>